<name>A0A6G0IJV2_LARCR</name>
<dbReference type="GO" id="GO:0051781">
    <property type="term" value="P:positive regulation of cell division"/>
    <property type="evidence" value="ECO:0007669"/>
    <property type="project" value="UniProtKB-KW"/>
</dbReference>
<dbReference type="InterPro" id="IPR000975">
    <property type="entry name" value="IL-1_fam"/>
</dbReference>
<dbReference type="PRINTS" id="PR01357">
    <property type="entry name" value="INTRLEUKN1AB"/>
</dbReference>
<dbReference type="GO" id="GO:0001660">
    <property type="term" value="P:fever generation"/>
    <property type="evidence" value="ECO:0007669"/>
    <property type="project" value="UniProtKB-KW"/>
</dbReference>
<accession>A0A6G0IJV2</accession>
<sequence>MVSSLNQELCGRLRHRQGKRQNNTDRTTEGILTKDTNTIPDLLTLTEKKMESEMKCNVTEMWSHKMPMGLDLEVTHHPRTMKHVVNLIIAIERLKGSNSELLLSASEFRDENLLSFVLENIVEEKIVFECASAAPVQYTKTADYQCSVTDSEKRSLVLVQNSMELHAVMLQGGAENRKVHLNMATYVDPAPSAEAQTVALGIKGTKFYLSCHRDGDNDPTLHLETVENSANLARISSDSEMVRFLFYKQDTGLNLSTLVSVPYNNWYISTAKENNKPLGMCLENARRHRNFNIQLPGETTEGQA</sequence>
<dbReference type="SMART" id="SM00125">
    <property type="entry name" value="IL1"/>
    <property type="match status" value="1"/>
</dbReference>
<evidence type="ECO:0000256" key="12">
    <source>
        <dbReference type="RuleBase" id="RU003753"/>
    </source>
</evidence>
<reference evidence="13 14" key="1">
    <citation type="submission" date="2019-07" db="EMBL/GenBank/DDBJ databases">
        <title>Chromosome genome assembly for large yellow croaker.</title>
        <authorList>
            <person name="Xiao S."/>
        </authorList>
    </citation>
    <scope>NUCLEOTIDE SEQUENCE [LARGE SCALE GENOMIC DNA]</scope>
    <source>
        <strain evidence="13">JMULYC20181020</strain>
        <tissue evidence="13">Muscle</tissue>
    </source>
</reference>
<keyword evidence="14" id="KW-1185">Reference proteome</keyword>
<dbReference type="Proteomes" id="UP000424527">
    <property type="component" value="Unassembled WGS sequence"/>
</dbReference>
<keyword evidence="6" id="KW-0202">Cytokine</keyword>
<dbReference type="InterPro" id="IPR008996">
    <property type="entry name" value="IL1/FGF"/>
</dbReference>
<evidence type="ECO:0000256" key="9">
    <source>
        <dbReference type="ARBA" id="ARBA00023198"/>
    </source>
</evidence>
<dbReference type="AlphaFoldDB" id="A0A6G0IJV2"/>
<dbReference type="GO" id="GO:0005615">
    <property type="term" value="C:extracellular space"/>
    <property type="evidence" value="ECO:0007669"/>
    <property type="project" value="UniProtKB-KW"/>
</dbReference>
<dbReference type="GO" id="GO:0005829">
    <property type="term" value="C:cytosol"/>
    <property type="evidence" value="ECO:0007669"/>
    <property type="project" value="UniProtKB-SubCell"/>
</dbReference>
<keyword evidence="5" id="KW-0963">Cytoplasm</keyword>
<evidence type="ECO:0000256" key="5">
    <source>
        <dbReference type="ARBA" id="ARBA00022490"/>
    </source>
</evidence>
<keyword evidence="8" id="KW-0666">Pyrogen</keyword>
<evidence type="ECO:0000256" key="3">
    <source>
        <dbReference type="ARBA" id="ARBA00004550"/>
    </source>
</evidence>
<gene>
    <name evidence="13" type="ORF">D5F01_LYC09156</name>
</gene>
<dbReference type="SUPFAM" id="SSF50353">
    <property type="entry name" value="Cytokine"/>
    <property type="match status" value="1"/>
</dbReference>
<dbReference type="EMBL" id="REGW02000009">
    <property type="protein sequence ID" value="KAE8291795.1"/>
    <property type="molecule type" value="Genomic_DNA"/>
</dbReference>
<dbReference type="PANTHER" id="PTHR10078:SF30">
    <property type="entry name" value="INTERLEUKIN-1 BETA"/>
    <property type="match status" value="1"/>
</dbReference>
<evidence type="ECO:0000256" key="2">
    <source>
        <dbReference type="ARBA" id="ARBA00004514"/>
    </source>
</evidence>
<evidence type="ECO:0000256" key="8">
    <source>
        <dbReference type="ARBA" id="ARBA00022620"/>
    </source>
</evidence>
<dbReference type="GO" id="GO:0005149">
    <property type="term" value="F:interleukin-1 receptor binding"/>
    <property type="evidence" value="ECO:0007669"/>
    <property type="project" value="UniProtKB-UniRule"/>
</dbReference>
<dbReference type="GO" id="GO:0005764">
    <property type="term" value="C:lysosome"/>
    <property type="evidence" value="ECO:0007669"/>
    <property type="project" value="UniProtKB-SubCell"/>
</dbReference>
<proteinExistence type="inferred from homology"/>
<evidence type="ECO:0000256" key="4">
    <source>
        <dbReference type="ARBA" id="ARBA00010448"/>
    </source>
</evidence>
<evidence type="ECO:0000313" key="14">
    <source>
        <dbReference type="Proteomes" id="UP000424527"/>
    </source>
</evidence>
<dbReference type="GO" id="GO:1901222">
    <property type="term" value="P:regulation of non-canonical NF-kappaB signal transduction"/>
    <property type="evidence" value="ECO:0007669"/>
    <property type="project" value="TreeGrafter"/>
</dbReference>
<keyword evidence="11" id="KW-0497">Mitogen</keyword>
<evidence type="ECO:0000256" key="11">
    <source>
        <dbReference type="ARBA" id="ARBA00023246"/>
    </source>
</evidence>
<dbReference type="GO" id="GO:0010628">
    <property type="term" value="P:positive regulation of gene expression"/>
    <property type="evidence" value="ECO:0007669"/>
    <property type="project" value="TreeGrafter"/>
</dbReference>
<comment type="subcellular location">
    <subcellularLocation>
        <location evidence="2">Cytoplasm</location>
        <location evidence="2">Cytosol</location>
    </subcellularLocation>
    <subcellularLocation>
        <location evidence="1">Lysosome</location>
    </subcellularLocation>
    <subcellularLocation>
        <location evidence="3">Secreted</location>
        <location evidence="3">Extracellular exosome</location>
    </subcellularLocation>
</comment>
<dbReference type="GO" id="GO:0005125">
    <property type="term" value="F:cytokine activity"/>
    <property type="evidence" value="ECO:0007669"/>
    <property type="project" value="UniProtKB-UniRule"/>
</dbReference>
<dbReference type="PRINTS" id="PR00264">
    <property type="entry name" value="INTERLEUKIN1"/>
</dbReference>
<dbReference type="Gene3D" id="2.80.10.50">
    <property type="match status" value="1"/>
</dbReference>
<protein>
    <recommendedName>
        <fullName evidence="12">Interleukin-1</fullName>
    </recommendedName>
</protein>
<dbReference type="GO" id="GO:0048246">
    <property type="term" value="P:macrophage chemotaxis"/>
    <property type="evidence" value="ECO:0007669"/>
    <property type="project" value="TreeGrafter"/>
</dbReference>
<comment type="similarity">
    <text evidence="4 12">Belongs to the IL-1 family.</text>
</comment>
<evidence type="ECO:0000256" key="6">
    <source>
        <dbReference type="ARBA" id="ARBA00022514"/>
    </source>
</evidence>
<evidence type="ECO:0000256" key="7">
    <source>
        <dbReference type="ARBA" id="ARBA00022525"/>
    </source>
</evidence>
<dbReference type="PANTHER" id="PTHR10078">
    <property type="entry name" value="INTERLEUKIN-1 FAMILY MEMBER"/>
    <property type="match status" value="1"/>
</dbReference>
<keyword evidence="9" id="KW-0395">Inflammatory response</keyword>
<dbReference type="GO" id="GO:0042119">
    <property type="term" value="P:neutrophil activation"/>
    <property type="evidence" value="ECO:0007669"/>
    <property type="project" value="TreeGrafter"/>
</dbReference>
<evidence type="ECO:0000313" key="13">
    <source>
        <dbReference type="EMBL" id="KAE8291795.1"/>
    </source>
</evidence>
<evidence type="ECO:0000256" key="1">
    <source>
        <dbReference type="ARBA" id="ARBA00004371"/>
    </source>
</evidence>
<keyword evidence="7 12" id="KW-0964">Secreted</keyword>
<dbReference type="GO" id="GO:0019221">
    <property type="term" value="P:cytokine-mediated signaling pathway"/>
    <property type="evidence" value="ECO:0007669"/>
    <property type="project" value="TreeGrafter"/>
</dbReference>
<evidence type="ECO:0000256" key="10">
    <source>
        <dbReference type="ARBA" id="ARBA00023228"/>
    </source>
</evidence>
<organism evidence="13 14">
    <name type="scientific">Larimichthys crocea</name>
    <name type="common">Large yellow croaker</name>
    <name type="synonym">Pseudosciaena crocea</name>
    <dbReference type="NCBI Taxonomy" id="215358"/>
    <lineage>
        <taxon>Eukaryota</taxon>
        <taxon>Metazoa</taxon>
        <taxon>Chordata</taxon>
        <taxon>Craniata</taxon>
        <taxon>Vertebrata</taxon>
        <taxon>Euteleostomi</taxon>
        <taxon>Actinopterygii</taxon>
        <taxon>Neopterygii</taxon>
        <taxon>Teleostei</taxon>
        <taxon>Neoteleostei</taxon>
        <taxon>Acanthomorphata</taxon>
        <taxon>Eupercaria</taxon>
        <taxon>Sciaenidae</taxon>
        <taxon>Larimichthys</taxon>
    </lineage>
</organism>
<dbReference type="PRINTS" id="PR01359">
    <property type="entry name" value="INTRLEUKIN1B"/>
</dbReference>
<dbReference type="Pfam" id="PF00340">
    <property type="entry name" value="IL1"/>
    <property type="match status" value="1"/>
</dbReference>
<comment type="caution">
    <text evidence="13">The sequence shown here is derived from an EMBL/GenBank/DDBJ whole genome shotgun (WGS) entry which is preliminary data.</text>
</comment>
<dbReference type="GO" id="GO:0071222">
    <property type="term" value="P:cellular response to lipopolysaccharide"/>
    <property type="evidence" value="ECO:0007669"/>
    <property type="project" value="TreeGrafter"/>
</dbReference>
<dbReference type="CDD" id="cd23296">
    <property type="entry name" value="beta-trefoil_IL1B"/>
    <property type="match status" value="1"/>
</dbReference>
<dbReference type="GO" id="GO:0006955">
    <property type="term" value="P:immune response"/>
    <property type="evidence" value="ECO:0007669"/>
    <property type="project" value="InterPro"/>
</dbReference>
<keyword evidence="10" id="KW-0458">Lysosome</keyword>